<feature type="compositionally biased region" description="Basic and acidic residues" evidence="5">
    <location>
        <begin position="426"/>
        <end position="435"/>
    </location>
</feature>
<evidence type="ECO:0000256" key="1">
    <source>
        <dbReference type="ARBA" id="ARBA00022741"/>
    </source>
</evidence>
<evidence type="ECO:0000256" key="2">
    <source>
        <dbReference type="ARBA" id="ARBA00022840"/>
    </source>
</evidence>
<dbReference type="EMBL" id="JBICBT010000174">
    <property type="protein sequence ID" value="KAL3121886.1"/>
    <property type="molecule type" value="Genomic_DNA"/>
</dbReference>
<dbReference type="AlphaFoldDB" id="A0ABD2M391"/>
<dbReference type="PROSITE" id="PS00108">
    <property type="entry name" value="PROTEIN_KINASE_ST"/>
    <property type="match status" value="1"/>
</dbReference>
<feature type="compositionally biased region" description="Polar residues" evidence="5">
    <location>
        <begin position="436"/>
        <end position="447"/>
    </location>
</feature>
<feature type="region of interest" description="Disordered" evidence="5">
    <location>
        <begin position="426"/>
        <end position="473"/>
    </location>
</feature>
<feature type="compositionally biased region" description="Polar residues" evidence="5">
    <location>
        <begin position="455"/>
        <end position="472"/>
    </location>
</feature>
<dbReference type="InterPro" id="IPR000719">
    <property type="entry name" value="Prot_kinase_dom"/>
</dbReference>
<gene>
    <name evidence="7" type="ORF">niasHT_000451</name>
</gene>
<keyword evidence="8" id="KW-1185">Reference proteome</keyword>
<sequence>MAKLTLTNLEDKKPIELRFKEDDVLGEGTYSKVFHVELKSIGTTIFNKCVALKMTRKDLESSDWQKHTKEWKIQKAFDQLKEQKHVIKLFAYGYHKTFVFSVLELGRGNLIKHMKKRRIQWLKSKSQLLVPDDWKIEPDIRQLVETVRDMHQKIMHLDLKPSNLVFVREGTQSVMKAIDFGASQFIDEYGEQRNSAEKQANACKWFVSNDPLTTEWYQSPEHYNQCNWKYNPMNEHSMELSSKSDIWAIGIIAIEMAAIGTEFKGTHDEGPEKDAKEIVPKVYGVIEVLWRIYIQNTNDIDERMEKNWDEFYANFSVLLSIRAHFPRLFHIVTAVLVYEPERRPTANGILDFLDGKCRFESMQNASRLLPWLTMEQFKMHLRKQKNLLKKESKESDGSRSSKELLKKQMEELKILLRLANAKEWVPGEKQREKPCDTTTNKAMNSQRHNQRKNGGDTTPRATNARSAKTQSGGWKDGLAKIEKTIGLSLSPSIQYEFDKIITEEFLGIFENLQESFYNSNFEIFELMGQNFAALLWSIGYGKLLEQLDKVSERNKSEAEMLKSVVDSVRGQLGTEWAEIYEMAAQYECDEGDKTYTDTIHQISAFYLYELMNKQLLDKFSAGSELNDAQNEYENKIYELEEIEELAKEEMEHIESKIEQNKTKLSSRTEQQRRKKNKKTEDGPNWHGDWAGVSSNKTGLNRAKLAWGLGRSWHKLNGTEHGQIGMGTGPGLAHKLNGTEHGQIGMGTGPGAKLAWGLGRSWHKLNGTEHGQIGMGTGPGLAHKLNGTEHGQIGMGTGPELAQTKRD</sequence>
<feature type="domain" description="Protein kinase" evidence="6">
    <location>
        <begin position="19"/>
        <end position="372"/>
    </location>
</feature>
<proteinExistence type="predicted"/>
<organism evidence="7 8">
    <name type="scientific">Heterodera trifolii</name>
    <dbReference type="NCBI Taxonomy" id="157864"/>
    <lineage>
        <taxon>Eukaryota</taxon>
        <taxon>Metazoa</taxon>
        <taxon>Ecdysozoa</taxon>
        <taxon>Nematoda</taxon>
        <taxon>Chromadorea</taxon>
        <taxon>Rhabditida</taxon>
        <taxon>Tylenchina</taxon>
        <taxon>Tylenchomorpha</taxon>
        <taxon>Tylenchoidea</taxon>
        <taxon>Heteroderidae</taxon>
        <taxon>Heteroderinae</taxon>
        <taxon>Heterodera</taxon>
    </lineage>
</organism>
<comment type="caution">
    <text evidence="7">The sequence shown here is derived from an EMBL/GenBank/DDBJ whole genome shotgun (WGS) entry which is preliminary data.</text>
</comment>
<feature type="binding site" evidence="3">
    <location>
        <position position="53"/>
    </location>
    <ligand>
        <name>ATP</name>
        <dbReference type="ChEBI" id="CHEBI:30616"/>
    </ligand>
</feature>
<dbReference type="Gene3D" id="1.10.510.10">
    <property type="entry name" value="Transferase(Phosphotransferase) domain 1"/>
    <property type="match status" value="1"/>
</dbReference>
<evidence type="ECO:0000313" key="8">
    <source>
        <dbReference type="Proteomes" id="UP001620626"/>
    </source>
</evidence>
<dbReference type="PANTHER" id="PTHR44167:SF24">
    <property type="entry name" value="SERINE_THREONINE-PROTEIN KINASE CHK2"/>
    <property type="match status" value="1"/>
</dbReference>
<dbReference type="PROSITE" id="PS50011">
    <property type="entry name" value="PROTEIN_KINASE_DOM"/>
    <property type="match status" value="1"/>
</dbReference>
<feature type="region of interest" description="Disordered" evidence="5">
    <location>
        <begin position="653"/>
        <end position="693"/>
    </location>
</feature>
<feature type="coiled-coil region" evidence="4">
    <location>
        <begin position="374"/>
        <end position="422"/>
    </location>
</feature>
<evidence type="ECO:0000256" key="3">
    <source>
        <dbReference type="PROSITE-ProRule" id="PRU10141"/>
    </source>
</evidence>
<reference evidence="7 8" key="1">
    <citation type="submission" date="2024-10" db="EMBL/GenBank/DDBJ databases">
        <authorList>
            <person name="Kim D."/>
        </authorList>
    </citation>
    <scope>NUCLEOTIDE SEQUENCE [LARGE SCALE GENOMIC DNA]</scope>
    <source>
        <strain evidence="7">BH-2024</strain>
    </source>
</reference>
<dbReference type="CDD" id="cd00180">
    <property type="entry name" value="PKc"/>
    <property type="match status" value="1"/>
</dbReference>
<dbReference type="GO" id="GO:0005524">
    <property type="term" value="F:ATP binding"/>
    <property type="evidence" value="ECO:0007669"/>
    <property type="project" value="UniProtKB-UniRule"/>
</dbReference>
<dbReference type="InterPro" id="IPR011009">
    <property type="entry name" value="Kinase-like_dom_sf"/>
</dbReference>
<evidence type="ECO:0000256" key="4">
    <source>
        <dbReference type="SAM" id="Coils"/>
    </source>
</evidence>
<dbReference type="Proteomes" id="UP001620626">
    <property type="component" value="Unassembled WGS sequence"/>
</dbReference>
<evidence type="ECO:0000313" key="7">
    <source>
        <dbReference type="EMBL" id="KAL3121886.1"/>
    </source>
</evidence>
<keyword evidence="1 3" id="KW-0547">Nucleotide-binding</keyword>
<dbReference type="Pfam" id="PF00069">
    <property type="entry name" value="Pkinase"/>
    <property type="match status" value="1"/>
</dbReference>
<protein>
    <recommendedName>
        <fullName evidence="6">Protein kinase domain-containing protein</fullName>
    </recommendedName>
</protein>
<accession>A0ABD2M391</accession>
<dbReference type="PROSITE" id="PS00107">
    <property type="entry name" value="PROTEIN_KINASE_ATP"/>
    <property type="match status" value="1"/>
</dbReference>
<evidence type="ECO:0000259" key="6">
    <source>
        <dbReference type="PROSITE" id="PS50011"/>
    </source>
</evidence>
<evidence type="ECO:0000256" key="5">
    <source>
        <dbReference type="SAM" id="MobiDB-lite"/>
    </source>
</evidence>
<keyword evidence="2 3" id="KW-0067">ATP-binding</keyword>
<dbReference type="SUPFAM" id="SSF56112">
    <property type="entry name" value="Protein kinase-like (PK-like)"/>
    <property type="match status" value="1"/>
</dbReference>
<dbReference type="SMART" id="SM00220">
    <property type="entry name" value="S_TKc"/>
    <property type="match status" value="1"/>
</dbReference>
<name>A0ABD2M391_9BILA</name>
<dbReference type="InterPro" id="IPR008271">
    <property type="entry name" value="Ser/Thr_kinase_AS"/>
</dbReference>
<dbReference type="Gene3D" id="3.30.200.20">
    <property type="entry name" value="Phosphorylase Kinase, domain 1"/>
    <property type="match status" value="1"/>
</dbReference>
<keyword evidence="4" id="KW-0175">Coiled coil</keyword>
<dbReference type="InterPro" id="IPR017441">
    <property type="entry name" value="Protein_kinase_ATP_BS"/>
</dbReference>
<dbReference type="PANTHER" id="PTHR44167">
    <property type="entry name" value="OVARIAN-SPECIFIC SERINE/THREONINE-PROTEIN KINASE LOK-RELATED"/>
    <property type="match status" value="1"/>
</dbReference>